<evidence type="ECO:0000256" key="2">
    <source>
        <dbReference type="ARBA" id="ARBA00022448"/>
    </source>
</evidence>
<evidence type="ECO:0000313" key="9">
    <source>
        <dbReference type="Proteomes" id="UP000503088"/>
    </source>
</evidence>
<dbReference type="GO" id="GO:0005886">
    <property type="term" value="C:plasma membrane"/>
    <property type="evidence" value="ECO:0007669"/>
    <property type="project" value="TreeGrafter"/>
</dbReference>
<feature type="transmembrane region" description="Helical" evidence="6">
    <location>
        <begin position="386"/>
        <end position="413"/>
    </location>
</feature>
<evidence type="ECO:0000256" key="4">
    <source>
        <dbReference type="ARBA" id="ARBA00022989"/>
    </source>
</evidence>
<feature type="transmembrane region" description="Helical" evidence="6">
    <location>
        <begin position="35"/>
        <end position="54"/>
    </location>
</feature>
<organism evidence="8 9">
    <name type="scientific">Kroppenstedtia pulmonis</name>
    <dbReference type="NCBI Taxonomy" id="1380685"/>
    <lineage>
        <taxon>Bacteria</taxon>
        <taxon>Bacillati</taxon>
        <taxon>Bacillota</taxon>
        <taxon>Bacilli</taxon>
        <taxon>Bacillales</taxon>
        <taxon>Thermoactinomycetaceae</taxon>
        <taxon>Kroppenstedtia</taxon>
    </lineage>
</organism>
<keyword evidence="9" id="KW-1185">Reference proteome</keyword>
<feature type="transmembrane region" description="Helical" evidence="6">
    <location>
        <begin position="7"/>
        <end position="29"/>
    </location>
</feature>
<dbReference type="GO" id="GO:0015128">
    <property type="term" value="F:gluconate transmembrane transporter activity"/>
    <property type="evidence" value="ECO:0007669"/>
    <property type="project" value="InterPro"/>
</dbReference>
<sequence length="447" mass="48159">MEGKQTGGFLLLSFVGFSIIITIVFLLLTEKTSPMVSLIIVPILGAFVAGFGVAEISGFFEKGISSVIQVVIMFVFAILFFGIMKDAGLFEPLIQRMIAVSQGNVVTVAVGTVIIAAIAHLDGAGASTFLLVVPALLQLYKRLHMNPYLLFLLIAASTGIVNMMPWGGPVGRAAAILEVSPTSLWKPLIPLQVIGIVLVIILAFMLGVREQRRIAQKKVPFQKDGLTEKDMKDQHDSESHLRRPKLFWINAVLVIAVLTVLISETLPPGYIFMIGASLALILNYPKSKDQMERIKAHAPGAMMMAGIILAAGTFLGILSGSKMLDSIATSVVYILPGALIPYLHVIIGIFGVPFDLLLSTDAYYFALLPVVDQIVSSAGVSSLSIAYAMIIGNIVGTFVSPFSPALWLGLGLANLSMGRHIRYSFFLIWALAVVMIIISMLMGIVRV</sequence>
<evidence type="ECO:0000259" key="7">
    <source>
        <dbReference type="Pfam" id="PF03600"/>
    </source>
</evidence>
<keyword evidence="4 6" id="KW-1133">Transmembrane helix</keyword>
<feature type="domain" description="Citrate transporter-like" evidence="7">
    <location>
        <begin position="25"/>
        <end position="392"/>
    </location>
</feature>
<name>A0A7D3Y543_9BACL</name>
<dbReference type="InterPro" id="IPR004680">
    <property type="entry name" value="Cit_transptr-like_dom"/>
</dbReference>
<feature type="transmembrane region" description="Helical" evidence="6">
    <location>
        <begin position="188"/>
        <end position="208"/>
    </location>
</feature>
<feature type="transmembrane region" description="Helical" evidence="6">
    <location>
        <begin position="149"/>
        <end position="168"/>
    </location>
</feature>
<gene>
    <name evidence="8" type="ORF">GXN76_09245</name>
</gene>
<evidence type="ECO:0000256" key="6">
    <source>
        <dbReference type="SAM" id="Phobius"/>
    </source>
</evidence>
<dbReference type="Pfam" id="PF03600">
    <property type="entry name" value="CitMHS"/>
    <property type="match status" value="1"/>
</dbReference>
<dbReference type="NCBIfam" id="TIGR00784">
    <property type="entry name" value="citMHS"/>
    <property type="match status" value="1"/>
</dbReference>
<dbReference type="KEGG" id="kpul:GXN76_09245"/>
<proteinExistence type="predicted"/>
<feature type="transmembrane region" description="Helical" evidence="6">
    <location>
        <begin position="246"/>
        <end position="263"/>
    </location>
</feature>
<dbReference type="InterPro" id="IPR014738">
    <property type="entry name" value="Citrate_transporter"/>
</dbReference>
<feature type="transmembrane region" description="Helical" evidence="6">
    <location>
        <begin position="104"/>
        <end position="137"/>
    </location>
</feature>
<feature type="transmembrane region" description="Helical" evidence="6">
    <location>
        <begin position="66"/>
        <end position="84"/>
    </location>
</feature>
<keyword evidence="2" id="KW-0813">Transport</keyword>
<dbReference type="Proteomes" id="UP000503088">
    <property type="component" value="Chromosome"/>
</dbReference>
<feature type="transmembrane region" description="Helical" evidence="6">
    <location>
        <begin position="330"/>
        <end position="350"/>
    </location>
</feature>
<dbReference type="EMBL" id="CP048104">
    <property type="protein sequence ID" value="QKG84645.1"/>
    <property type="molecule type" value="Genomic_DNA"/>
</dbReference>
<keyword evidence="5 6" id="KW-0472">Membrane</keyword>
<dbReference type="AlphaFoldDB" id="A0A7D3Y543"/>
<dbReference type="PANTHER" id="PTHR30354:SF26">
    <property type="entry name" value="TRANSPORTER, PUTATIVE-RELATED"/>
    <property type="match status" value="1"/>
</dbReference>
<evidence type="ECO:0000313" key="8">
    <source>
        <dbReference type="EMBL" id="QKG84645.1"/>
    </source>
</evidence>
<feature type="transmembrane region" description="Helical" evidence="6">
    <location>
        <begin position="297"/>
        <end position="318"/>
    </location>
</feature>
<reference evidence="8 9" key="1">
    <citation type="submission" date="2020-01" db="EMBL/GenBank/DDBJ databases">
        <authorList>
            <person name="Gulvik C.A."/>
            <person name="Batra D.G."/>
        </authorList>
    </citation>
    <scope>NUCLEOTIDE SEQUENCE [LARGE SCALE GENOMIC DNA]</scope>
    <source>
        <strain evidence="8 9">W9323</strain>
    </source>
</reference>
<dbReference type="InterPro" id="IPR003474">
    <property type="entry name" value="Glcn_transporter"/>
</dbReference>
<keyword evidence="3 6" id="KW-0812">Transmembrane</keyword>
<evidence type="ECO:0000256" key="5">
    <source>
        <dbReference type="ARBA" id="ARBA00023136"/>
    </source>
</evidence>
<accession>A0A7D3Y543</accession>
<evidence type="ECO:0000256" key="1">
    <source>
        <dbReference type="ARBA" id="ARBA00004141"/>
    </source>
</evidence>
<dbReference type="GO" id="GO:0015137">
    <property type="term" value="F:citrate transmembrane transporter activity"/>
    <property type="evidence" value="ECO:0007669"/>
    <property type="project" value="InterPro"/>
</dbReference>
<protein>
    <submittedName>
        <fullName evidence="8">CitMHS family transporter</fullName>
    </submittedName>
</protein>
<feature type="transmembrane region" description="Helical" evidence="6">
    <location>
        <begin position="425"/>
        <end position="445"/>
    </location>
</feature>
<dbReference type="PANTHER" id="PTHR30354">
    <property type="entry name" value="GNT FAMILY GLUCONATE TRANSPORTER"/>
    <property type="match status" value="1"/>
</dbReference>
<evidence type="ECO:0000256" key="3">
    <source>
        <dbReference type="ARBA" id="ARBA00022692"/>
    </source>
</evidence>
<comment type="subcellular location">
    <subcellularLocation>
        <location evidence="1">Membrane</location>
        <topology evidence="1">Multi-pass membrane protein</topology>
    </subcellularLocation>
</comment>